<sequence>VMSPTIIVICSGLFQLLSASECSTDPLILTPYLERGDVDTARKLSKVSPDIGNVTSYAGYFTVDEACGNNLFFWYFPTERDCLEAPVLLWLQGGPGGSSMYGLFEEVGPFNSFPEGLQRRNYSWSNIGNLLFIDSPVGAGFSFTTLRCFPDNIPSVSAQLYSALLQFFLVFPELLKSAFYLTGQSFAGHYIPSLAVLIDKKNKESETKLNLKGIVIGNALMKLDCHDYGSFLYQVGVADDKLRDDLYVYQDQLKTHVAKGDYVAAYADWYYILNDLINNRTQQPSRYSIITEFKDPSNYIEFLNSTGTRLAIHVGNVPYYDTNWDAYNTLMPTIAESFSPDVEYLLATKKYIVGLYSGQLDIICMYTSTVCILRGLQWSGREAYLNATRQIWYLHDQVVGWFKTADDLLLDILFKDSPHSVPHKSPEAAYVMIDSITSACPGVNPLWKFQND</sequence>
<comment type="similarity">
    <text evidence="1">Belongs to the peptidase S10 family.</text>
</comment>
<keyword evidence="5" id="KW-0378">Hydrolase</keyword>
<dbReference type="SUPFAM" id="SSF53474">
    <property type="entry name" value="alpha/beta-Hydrolases"/>
    <property type="match status" value="1"/>
</dbReference>
<dbReference type="Pfam" id="PF00450">
    <property type="entry name" value="Peptidase_S10"/>
    <property type="match status" value="1"/>
</dbReference>
<dbReference type="PANTHER" id="PTHR11802">
    <property type="entry name" value="SERINE PROTEASE FAMILY S10 SERINE CARBOXYPEPTIDASE"/>
    <property type="match status" value="1"/>
</dbReference>
<gene>
    <name evidence="8" type="ORF">g.8990</name>
</gene>
<keyword evidence="2" id="KW-0121">Carboxypeptidase</keyword>
<dbReference type="PANTHER" id="PTHR11802:SF472">
    <property type="entry name" value="SERINE CARBOXYPEPTIDASE CPVL-RELATED"/>
    <property type="match status" value="1"/>
</dbReference>
<accession>A0A1B6LQ23</accession>
<evidence type="ECO:0000256" key="6">
    <source>
        <dbReference type="ARBA" id="ARBA00023180"/>
    </source>
</evidence>
<name>A0A1B6LQ23_9HEMI</name>
<evidence type="ECO:0008006" key="9">
    <source>
        <dbReference type="Google" id="ProtNLM"/>
    </source>
</evidence>
<keyword evidence="4 7" id="KW-0732">Signal</keyword>
<dbReference type="InterPro" id="IPR001563">
    <property type="entry name" value="Peptidase_S10"/>
</dbReference>
<evidence type="ECO:0000256" key="1">
    <source>
        <dbReference type="ARBA" id="ARBA00009431"/>
    </source>
</evidence>
<feature type="chain" id="PRO_5008587564" description="Carboxypeptidase" evidence="7">
    <location>
        <begin position="20"/>
        <end position="452"/>
    </location>
</feature>
<evidence type="ECO:0000256" key="3">
    <source>
        <dbReference type="ARBA" id="ARBA00022670"/>
    </source>
</evidence>
<dbReference type="GO" id="GO:0004185">
    <property type="term" value="F:serine-type carboxypeptidase activity"/>
    <property type="evidence" value="ECO:0007669"/>
    <property type="project" value="InterPro"/>
</dbReference>
<feature type="signal peptide" evidence="7">
    <location>
        <begin position="1"/>
        <end position="19"/>
    </location>
</feature>
<keyword evidence="6" id="KW-0325">Glycoprotein</keyword>
<keyword evidence="3" id="KW-0645">Protease</keyword>
<evidence type="ECO:0000256" key="7">
    <source>
        <dbReference type="SAM" id="SignalP"/>
    </source>
</evidence>
<dbReference type="GO" id="GO:0006508">
    <property type="term" value="P:proteolysis"/>
    <property type="evidence" value="ECO:0007669"/>
    <property type="project" value="UniProtKB-KW"/>
</dbReference>
<dbReference type="AlphaFoldDB" id="A0A1B6LQ23"/>
<protein>
    <recommendedName>
        <fullName evidence="9">Carboxypeptidase</fullName>
    </recommendedName>
</protein>
<organism evidence="8">
    <name type="scientific">Graphocephala atropunctata</name>
    <dbReference type="NCBI Taxonomy" id="36148"/>
    <lineage>
        <taxon>Eukaryota</taxon>
        <taxon>Metazoa</taxon>
        <taxon>Ecdysozoa</taxon>
        <taxon>Arthropoda</taxon>
        <taxon>Hexapoda</taxon>
        <taxon>Insecta</taxon>
        <taxon>Pterygota</taxon>
        <taxon>Neoptera</taxon>
        <taxon>Paraneoptera</taxon>
        <taxon>Hemiptera</taxon>
        <taxon>Auchenorrhyncha</taxon>
        <taxon>Membracoidea</taxon>
        <taxon>Cicadellidae</taxon>
        <taxon>Cicadellinae</taxon>
        <taxon>Cicadellini</taxon>
        <taxon>Graphocephala</taxon>
    </lineage>
</organism>
<dbReference type="EMBL" id="GEBQ01014184">
    <property type="protein sequence ID" value="JAT25793.1"/>
    <property type="molecule type" value="Transcribed_RNA"/>
</dbReference>
<feature type="non-terminal residue" evidence="8">
    <location>
        <position position="1"/>
    </location>
</feature>
<dbReference type="Gene3D" id="3.40.50.1820">
    <property type="entry name" value="alpha/beta hydrolase"/>
    <property type="match status" value="1"/>
</dbReference>
<evidence type="ECO:0000313" key="8">
    <source>
        <dbReference type="EMBL" id="JAT25793.1"/>
    </source>
</evidence>
<evidence type="ECO:0000256" key="4">
    <source>
        <dbReference type="ARBA" id="ARBA00022729"/>
    </source>
</evidence>
<reference evidence="8" key="1">
    <citation type="submission" date="2015-11" db="EMBL/GenBank/DDBJ databases">
        <title>De novo transcriptome assembly of four potential Pierce s Disease insect vectors from Arizona vineyards.</title>
        <authorList>
            <person name="Tassone E.E."/>
        </authorList>
    </citation>
    <scope>NUCLEOTIDE SEQUENCE</scope>
</reference>
<proteinExistence type="inferred from homology"/>
<evidence type="ECO:0000256" key="2">
    <source>
        <dbReference type="ARBA" id="ARBA00022645"/>
    </source>
</evidence>
<dbReference type="PRINTS" id="PR00724">
    <property type="entry name" value="CRBOXYPTASEC"/>
</dbReference>
<feature type="non-terminal residue" evidence="8">
    <location>
        <position position="452"/>
    </location>
</feature>
<dbReference type="InterPro" id="IPR029058">
    <property type="entry name" value="AB_hydrolase_fold"/>
</dbReference>
<evidence type="ECO:0000256" key="5">
    <source>
        <dbReference type="ARBA" id="ARBA00022801"/>
    </source>
</evidence>